<sequence>TTPCGPNLNGILDNQFNDSAIENIASSPITNNDGQDDDDDDDDDDNEIVERIETEDGHVQDIRIYQVYLLGMSGT</sequence>
<dbReference type="AlphaFoldDB" id="A0A8S3EGM0"/>
<name>A0A8S3EGM0_9BILA</name>
<feature type="region of interest" description="Disordered" evidence="1">
    <location>
        <begin position="25"/>
        <end position="45"/>
    </location>
</feature>
<protein>
    <submittedName>
        <fullName evidence="2">Uncharacterized protein</fullName>
    </submittedName>
</protein>
<feature type="non-terminal residue" evidence="2">
    <location>
        <position position="75"/>
    </location>
</feature>
<evidence type="ECO:0000313" key="2">
    <source>
        <dbReference type="EMBL" id="CAF5063149.1"/>
    </source>
</evidence>
<feature type="non-terminal residue" evidence="2">
    <location>
        <position position="1"/>
    </location>
</feature>
<organism evidence="2 3">
    <name type="scientific">Rotaria magnacalcarata</name>
    <dbReference type="NCBI Taxonomy" id="392030"/>
    <lineage>
        <taxon>Eukaryota</taxon>
        <taxon>Metazoa</taxon>
        <taxon>Spiralia</taxon>
        <taxon>Gnathifera</taxon>
        <taxon>Rotifera</taxon>
        <taxon>Eurotatoria</taxon>
        <taxon>Bdelloidea</taxon>
        <taxon>Philodinida</taxon>
        <taxon>Philodinidae</taxon>
        <taxon>Rotaria</taxon>
    </lineage>
</organism>
<dbReference type="Proteomes" id="UP000681720">
    <property type="component" value="Unassembled WGS sequence"/>
</dbReference>
<dbReference type="EMBL" id="CAJOBJ010234954">
    <property type="protein sequence ID" value="CAF5063149.1"/>
    <property type="molecule type" value="Genomic_DNA"/>
</dbReference>
<reference evidence="2" key="1">
    <citation type="submission" date="2021-02" db="EMBL/GenBank/DDBJ databases">
        <authorList>
            <person name="Nowell W R."/>
        </authorList>
    </citation>
    <scope>NUCLEOTIDE SEQUENCE</scope>
</reference>
<comment type="caution">
    <text evidence="2">The sequence shown here is derived from an EMBL/GenBank/DDBJ whole genome shotgun (WGS) entry which is preliminary data.</text>
</comment>
<gene>
    <name evidence="2" type="ORF">GIL414_LOCUS60657</name>
</gene>
<accession>A0A8S3EGM0</accession>
<evidence type="ECO:0000256" key="1">
    <source>
        <dbReference type="SAM" id="MobiDB-lite"/>
    </source>
</evidence>
<feature type="compositionally biased region" description="Acidic residues" evidence="1">
    <location>
        <begin position="34"/>
        <end position="45"/>
    </location>
</feature>
<evidence type="ECO:0000313" key="3">
    <source>
        <dbReference type="Proteomes" id="UP000681720"/>
    </source>
</evidence>
<proteinExistence type="predicted"/>